<accession>A0A219APV5</accession>
<dbReference type="OrthoDB" id="1470350at2759"/>
<name>A0A219APV5_METCM</name>
<dbReference type="GeneID" id="28856524"/>
<evidence type="ECO:0000313" key="2">
    <source>
        <dbReference type="Proteomes" id="UP000078397"/>
    </source>
</evidence>
<dbReference type="KEGG" id="pchm:VFPPC_18260"/>
<protein>
    <submittedName>
        <fullName evidence="1">Uncharacterized protein</fullName>
    </submittedName>
</protein>
<sequence length="103" mass="12084">MKKAVDRFKRLEMGKLEADEYDTCMMDFVLRRQIREPKKEQRALTDPTKNPNMLDEVFVMLAGVCHAVWGTRAVCLTRSSSVTILLLRRLRWFVRCMEAYLGV</sequence>
<organism evidence="1 2">
    <name type="scientific">Pochonia chlamydosporia 170</name>
    <dbReference type="NCBI Taxonomy" id="1380566"/>
    <lineage>
        <taxon>Eukaryota</taxon>
        <taxon>Fungi</taxon>
        <taxon>Dikarya</taxon>
        <taxon>Ascomycota</taxon>
        <taxon>Pezizomycotina</taxon>
        <taxon>Sordariomycetes</taxon>
        <taxon>Hypocreomycetidae</taxon>
        <taxon>Hypocreales</taxon>
        <taxon>Clavicipitaceae</taxon>
        <taxon>Pochonia</taxon>
    </lineage>
</organism>
<dbReference type="RefSeq" id="XP_022285084.1">
    <property type="nucleotide sequence ID" value="XM_022429902.1"/>
</dbReference>
<keyword evidence="2" id="KW-1185">Reference proteome</keyword>
<dbReference type="STRING" id="1380566.A0A219APV5"/>
<proteinExistence type="predicted"/>
<dbReference type="Proteomes" id="UP000078397">
    <property type="component" value="Unassembled WGS sequence"/>
</dbReference>
<dbReference type="AlphaFoldDB" id="A0A219APV5"/>
<comment type="caution">
    <text evidence="1">The sequence shown here is derived from an EMBL/GenBank/DDBJ whole genome shotgun (WGS) entry which is preliminary data.</text>
</comment>
<gene>
    <name evidence="1" type="ORF">VFPPC_18260</name>
</gene>
<evidence type="ECO:0000313" key="1">
    <source>
        <dbReference type="EMBL" id="OWT42592.1"/>
    </source>
</evidence>
<reference evidence="1 2" key="1">
    <citation type="journal article" date="2016" name="PLoS Pathog.">
        <title>Biosynthesis of antibiotic leucinostatins in bio-control fungus Purpureocillium lilacinum and their inhibition on phytophthora revealed by genome mining.</title>
        <authorList>
            <person name="Wang G."/>
            <person name="Liu Z."/>
            <person name="Lin R."/>
            <person name="Li E."/>
            <person name="Mao Z."/>
            <person name="Ling J."/>
            <person name="Yang Y."/>
            <person name="Yin W.B."/>
            <person name="Xie B."/>
        </authorList>
    </citation>
    <scope>NUCLEOTIDE SEQUENCE [LARGE SCALE GENOMIC DNA]</scope>
    <source>
        <strain evidence="1">170</strain>
    </source>
</reference>
<dbReference type="EMBL" id="LSBJ02000010">
    <property type="protein sequence ID" value="OWT42592.1"/>
    <property type="molecule type" value="Genomic_DNA"/>
</dbReference>